<dbReference type="InterPro" id="IPR008936">
    <property type="entry name" value="Rho_GTPase_activation_prot"/>
</dbReference>
<protein>
    <submittedName>
        <fullName evidence="4">RasGAP protein</fullName>
    </submittedName>
</protein>
<accession>A0A2T4B9H2</accession>
<dbReference type="CDD" id="cd21206">
    <property type="entry name" value="CH_IQGAP"/>
    <property type="match status" value="1"/>
</dbReference>
<feature type="region of interest" description="Disordered" evidence="1">
    <location>
        <begin position="103"/>
        <end position="207"/>
    </location>
</feature>
<reference evidence="5" key="1">
    <citation type="submission" date="2016-07" db="EMBL/GenBank/DDBJ databases">
        <title>Multiple horizontal gene transfer events from other fungi enriched the ability of initially mycotrophic Trichoderma (Ascomycota) to feed on dead plant biomass.</title>
        <authorList>
            <consortium name="DOE Joint Genome Institute"/>
            <person name="Atanasova L."/>
            <person name="Chenthamara K."/>
            <person name="Zhang J."/>
            <person name="Grujic M."/>
            <person name="Henrissat B."/>
            <person name="Kuo A."/>
            <person name="Aerts A."/>
            <person name="Salamov A."/>
            <person name="Lipzen A."/>
            <person name="Labutti K."/>
            <person name="Barry K."/>
            <person name="Miao Y."/>
            <person name="Rahimi M.J."/>
            <person name="Shen Q."/>
            <person name="Grigoriev I.V."/>
            <person name="Kubicek C.P."/>
            <person name="Druzhinina I.S."/>
        </authorList>
    </citation>
    <scope>NUCLEOTIDE SEQUENCE [LARGE SCALE GENOMIC DNA]</scope>
    <source>
        <strain evidence="5">TUCIM 6016</strain>
    </source>
</reference>
<dbReference type="SUPFAM" id="SSF47576">
    <property type="entry name" value="Calponin-homology domain, CH-domain"/>
    <property type="match status" value="1"/>
</dbReference>
<dbReference type="RefSeq" id="XP_024749280.1">
    <property type="nucleotide sequence ID" value="XM_024890783.1"/>
</dbReference>
<feature type="domain" description="Calponin-homology (CH)" evidence="3">
    <location>
        <begin position="281"/>
        <end position="387"/>
    </location>
</feature>
<dbReference type="GO" id="GO:0051015">
    <property type="term" value="F:actin filament binding"/>
    <property type="evidence" value="ECO:0007669"/>
    <property type="project" value="TreeGrafter"/>
</dbReference>
<dbReference type="Pfam" id="PF03836">
    <property type="entry name" value="RasGAP_C"/>
    <property type="match status" value="1"/>
</dbReference>
<dbReference type="Pfam" id="PF00307">
    <property type="entry name" value="CH"/>
    <property type="match status" value="1"/>
</dbReference>
<dbReference type="CDD" id="cd05127">
    <property type="entry name" value="RasGAP_IQGAP_like"/>
    <property type="match status" value="1"/>
</dbReference>
<name>A0A2T4B9H2_9HYPO</name>
<dbReference type="InterPro" id="IPR001936">
    <property type="entry name" value="RasGAP_dom"/>
</dbReference>
<dbReference type="PANTHER" id="PTHR14149:SF14">
    <property type="entry name" value="CALPONIN-HOMOLOGY (CH) DOMAIN-CONTAINING PROTEIN"/>
    <property type="match status" value="1"/>
</dbReference>
<dbReference type="GO" id="GO:1903479">
    <property type="term" value="P:mitotic actomyosin contractile ring assembly actin filament organization"/>
    <property type="evidence" value="ECO:0007669"/>
    <property type="project" value="TreeGrafter"/>
</dbReference>
<dbReference type="GO" id="GO:0005096">
    <property type="term" value="F:GTPase activator activity"/>
    <property type="evidence" value="ECO:0007669"/>
    <property type="project" value="TreeGrafter"/>
</dbReference>
<dbReference type="SUPFAM" id="SSF143885">
    <property type="entry name" value="RGC domain-like"/>
    <property type="match status" value="1"/>
</dbReference>
<dbReference type="GO" id="GO:0005938">
    <property type="term" value="C:cell cortex"/>
    <property type="evidence" value="ECO:0007669"/>
    <property type="project" value="TreeGrafter"/>
</dbReference>
<dbReference type="PANTHER" id="PTHR14149">
    <property type="entry name" value="RAS GTPASE-ACTIVATING PROTEIN WITH IQ MOTIF"/>
    <property type="match status" value="1"/>
</dbReference>
<sequence length="1668" mass="191168">MSSSYRNSPRRQSQAVDLSAASSSINRNPSTTSSASSGYSYSSDHSINSQSTSATSVYGSASHKRGQSDVIARARFFETGEASSSGSGKGSDNIYGSIRQSLRPLPRTPTASSIEAPATPPHASRPPPRERGQSIDIGRLSLSQNDGPGSASPTTTSRPLPPRPTSMFMSRGEPSIPEDAVVPSSRHGHSHSAHIARPDLERLGRSSTSQLRTLSQLAKSEEAEDFSIISPAQEVVGLRGRRKLQRTDKTAGGRGPRTNYGWEGRNWMDKQRRFLQAYEYLCHIGEAKEWIEDVIQQTLPPIVELEEALRDGVTLAEVVESLNPERRYRIFRHPKLQFRHSDNIAIFFRYLDEVELPDLFRFELIDLYEKKNIPKVIYCIHALSWLLFRKGIVDFRIGNLIGQLEFEHHELEAMQKGLDMLGTNMPSFGNMGADFGVPEPEPEPEPEETEEERIERELAENEDMIIDFQAQLRGALLRLKLGEMMQGFWDEEAWLIDLQARIRGNFARQIMDYRMQTRRSTILVQSLVRGFLVRRGLKKSDQDRKAAEPAILAFQSMLRAQKVRNEMQGLKAMMGRCEGPIRAIQAMSKGFLLRKAQTIQQQETKQATHEVEDLQALARGMMLRYQVSKELRELEEHTPMVASLQAAVRATLLRAKVEQQQQDLQSFTDTWTSLQSAIRGRAARKEQEVLKAELAEHVPMVGQLQAAMRAAAVRREISTRLDGLKENEPAIIELQALTRAGFERRRVAAILDDLDREEPAVIDLQAQIRGFLYRQYHSALCEELASHDAETAEFQAILKAMMERARIDDLLTELLEEEDSIVIFQAAAKAYLIRLRFEEKKRFYEENMKKVIKIQSFVRAKVQGEAYKSLTTGKNPPVSAVKNFVHLLNDSDFDFNEEVEFERMRKTVVQHVRQNEMLEQYIDQLDIKIALLVKNKITLDEVVRHQHTFGGTSMGLLANSAIASANQFDLKALNKSSRKKLESYQQLFFALQTQPHYLARLFKHIRVQATAEKESRRIELLMMSLFGYAQKRREEYYLLKLIARSIREEIESTTSALEYSRGHYFWAKLLANYTRSPRDRKYLRSLLGPLIRDNIIEDPALDLESDPMQIYRSAINNEELRTGRPDHRPLDVPREVAIRDPETRRLFIDHLRDLREICDQLFLALEEQVHKMPYGLRFICSEMFQALRQHFTREPQENLLQMVSHWLWKFYLQPAVTMPENMGVIEKSLSPLQKRNLGEVAKVVGQIALGRPFGGENIYLQPLNAFIGESIERLQQITSDLINVPDAERTFDIDEFNDLYAKNKPTLYVKMSDVFAIHNLVAAELMVMAPTRDDVLREIMQDLGSAKSNENEMSAAGAADIQMFLTPRLHDLEDPEADIKALFMETKRCVLYIIRVQTGANLLEILVKPITPEDEDKWEALLREEFAAGNSRGAYSDAKMADITSMSYYDLKRTALENIMQLEQMGRITKQNQYQDVLNAIASDIRTQSRRRVQRQRELDGVRLTLANLNEKAKYLEQQRKSYDDYIEQAMKTLQNKKGRKRFLMPFTKQYNHQRELERSGRVPKFGSYKYSVRALSEKGVLVSWTGTAEREWDKIDLTISCDQVGVFAIEGTRSHIQIPGATAQVPIEDMLQAQFEAHQFMTLFEGNLKLNVNLLLHLIYRKFYRTQ</sequence>
<evidence type="ECO:0000313" key="5">
    <source>
        <dbReference type="Proteomes" id="UP000241546"/>
    </source>
</evidence>
<dbReference type="Pfam" id="PF00612">
    <property type="entry name" value="IQ"/>
    <property type="match status" value="1"/>
</dbReference>
<organism evidence="4 5">
    <name type="scientific">Trichoderma citrinoviride</name>
    <dbReference type="NCBI Taxonomy" id="58853"/>
    <lineage>
        <taxon>Eukaryota</taxon>
        <taxon>Fungi</taxon>
        <taxon>Dikarya</taxon>
        <taxon>Ascomycota</taxon>
        <taxon>Pezizomycotina</taxon>
        <taxon>Sordariomycetes</taxon>
        <taxon>Hypocreomycetidae</taxon>
        <taxon>Hypocreales</taxon>
        <taxon>Hypocreaceae</taxon>
        <taxon>Trichoderma</taxon>
    </lineage>
</organism>
<evidence type="ECO:0000259" key="2">
    <source>
        <dbReference type="PROSITE" id="PS50018"/>
    </source>
</evidence>
<gene>
    <name evidence="4" type="ORF">BBK36DRAFT_1121070</name>
</gene>
<dbReference type="Gene3D" id="1.10.418.10">
    <property type="entry name" value="Calponin-like domain"/>
    <property type="match status" value="1"/>
</dbReference>
<dbReference type="InterPro" id="IPR000048">
    <property type="entry name" value="IQ_motif_EF-hand-BS"/>
</dbReference>
<dbReference type="SUPFAM" id="SSF48350">
    <property type="entry name" value="GTPase activation domain, GAP"/>
    <property type="match status" value="1"/>
</dbReference>
<dbReference type="SMART" id="SM00033">
    <property type="entry name" value="CH"/>
    <property type="match status" value="1"/>
</dbReference>
<evidence type="ECO:0000313" key="4">
    <source>
        <dbReference type="EMBL" id="PTB65960.1"/>
    </source>
</evidence>
<dbReference type="EMBL" id="KZ680214">
    <property type="protein sequence ID" value="PTB65960.1"/>
    <property type="molecule type" value="Genomic_DNA"/>
</dbReference>
<dbReference type="Gene3D" id="1.10.506.10">
    <property type="entry name" value="GTPase Activation - p120gap, domain 1"/>
    <property type="match status" value="1"/>
</dbReference>
<dbReference type="GO" id="GO:0005516">
    <property type="term" value="F:calmodulin binding"/>
    <property type="evidence" value="ECO:0007669"/>
    <property type="project" value="TreeGrafter"/>
</dbReference>
<feature type="compositionally biased region" description="Polar residues" evidence="1">
    <location>
        <begin position="1"/>
        <end position="29"/>
    </location>
</feature>
<dbReference type="GeneID" id="36598901"/>
<dbReference type="InterPro" id="IPR036872">
    <property type="entry name" value="CH_dom_sf"/>
</dbReference>
<evidence type="ECO:0000256" key="1">
    <source>
        <dbReference type="SAM" id="MobiDB-lite"/>
    </source>
</evidence>
<feature type="region of interest" description="Disordered" evidence="1">
    <location>
        <begin position="1"/>
        <end position="66"/>
    </location>
</feature>
<dbReference type="SMART" id="SM00015">
    <property type="entry name" value="IQ"/>
    <property type="match status" value="7"/>
</dbReference>
<dbReference type="PROSITE" id="PS50018">
    <property type="entry name" value="RAS_GTPASE_ACTIV_2"/>
    <property type="match status" value="1"/>
</dbReference>
<dbReference type="PROSITE" id="PS50096">
    <property type="entry name" value="IQ"/>
    <property type="match status" value="7"/>
</dbReference>
<dbReference type="Pfam" id="PF00616">
    <property type="entry name" value="RasGAP"/>
    <property type="match status" value="1"/>
</dbReference>
<dbReference type="InterPro" id="IPR001715">
    <property type="entry name" value="CH_dom"/>
</dbReference>
<dbReference type="OrthoDB" id="775356at2759"/>
<keyword evidence="5" id="KW-1185">Reference proteome</keyword>
<dbReference type="SMART" id="SM00323">
    <property type="entry name" value="RasGAP"/>
    <property type="match status" value="1"/>
</dbReference>
<feature type="compositionally biased region" description="Low complexity" evidence="1">
    <location>
        <begin position="30"/>
        <end position="51"/>
    </location>
</feature>
<dbReference type="InterPro" id="IPR000593">
    <property type="entry name" value="RasGAP_C"/>
</dbReference>
<feature type="domain" description="Ras-GAP" evidence="2">
    <location>
        <begin position="1033"/>
        <end position="1249"/>
    </location>
</feature>
<dbReference type="Proteomes" id="UP000241546">
    <property type="component" value="Unassembled WGS sequence"/>
</dbReference>
<proteinExistence type="predicted"/>
<evidence type="ECO:0000259" key="3">
    <source>
        <dbReference type="PROSITE" id="PS50021"/>
    </source>
</evidence>
<dbReference type="PROSITE" id="PS50021">
    <property type="entry name" value="CH"/>
    <property type="match status" value="1"/>
</dbReference>